<dbReference type="STRING" id="1235802.C823_04675"/>
<organism evidence="1 2">
    <name type="scientific">Eubacterium plexicaudatum ASF492</name>
    <dbReference type="NCBI Taxonomy" id="1235802"/>
    <lineage>
        <taxon>Bacteria</taxon>
        <taxon>Bacillati</taxon>
        <taxon>Bacillota</taxon>
        <taxon>Clostridia</taxon>
        <taxon>Eubacteriales</taxon>
        <taxon>Eubacteriaceae</taxon>
        <taxon>Eubacterium</taxon>
    </lineage>
</organism>
<dbReference type="eggNOG" id="ENOG5033SEH">
    <property type="taxonomic scope" value="Bacteria"/>
</dbReference>
<dbReference type="PATRIC" id="fig|1235802.3.peg.4938"/>
<comment type="caution">
    <text evidence="1">The sequence shown here is derived from an EMBL/GenBank/DDBJ whole genome shotgun (WGS) entry which is preliminary data.</text>
</comment>
<proteinExistence type="predicted"/>
<dbReference type="OrthoDB" id="7845843at2"/>
<gene>
    <name evidence="1" type="ORF">C823_04675</name>
</gene>
<dbReference type="Proteomes" id="UP000012589">
    <property type="component" value="Unassembled WGS sequence"/>
</dbReference>
<accession>N1ZVQ3</accession>
<dbReference type="EMBL" id="AQFT01000136">
    <property type="protein sequence ID" value="EMZ21102.1"/>
    <property type="molecule type" value="Genomic_DNA"/>
</dbReference>
<keyword evidence="2" id="KW-1185">Reference proteome</keyword>
<evidence type="ECO:0000313" key="2">
    <source>
        <dbReference type="Proteomes" id="UP000012589"/>
    </source>
</evidence>
<sequence length="263" mass="31071">MKKYFIDNTHVMTDYMGGWTDQWIEIGWYDCKSDFYFNLDEVKEIYEKGEADNVGVREDGSLYMKSNWLDARTAFSIICGIPFGVHDEDENLLSYAKKIGLVKENPIPIQMYSGTKYLEIREDGLYTVKYTLDKSKFFDPAVDFIEKMCVGRIKKLKNRTYSCYHDGVNEEKHYFACGEVSFDKDNLTLIIDKIPYEEVYKRDLIDSIRNMDLELLISNPNLINFSNVLSACHDWCRDHGQFHWIGDYHKEKKENSNVYWFDK</sequence>
<name>N1ZVQ3_9FIRM</name>
<reference evidence="1 2" key="1">
    <citation type="journal article" date="2014" name="Genome Announc.">
        <title>Draft genome sequences of the altered schaedler flora, a defined bacterial community from gnotobiotic mice.</title>
        <authorList>
            <person name="Wannemuehler M.J."/>
            <person name="Overstreet A.M."/>
            <person name="Ward D.V."/>
            <person name="Phillips G.J."/>
        </authorList>
    </citation>
    <scope>NUCLEOTIDE SEQUENCE [LARGE SCALE GENOMIC DNA]</scope>
    <source>
        <strain evidence="1 2">ASF492</strain>
    </source>
</reference>
<evidence type="ECO:0000313" key="1">
    <source>
        <dbReference type="EMBL" id="EMZ21102.1"/>
    </source>
</evidence>
<protein>
    <submittedName>
        <fullName evidence="1">Uncharacterized protein</fullName>
    </submittedName>
</protein>
<dbReference type="AlphaFoldDB" id="N1ZVQ3"/>
<dbReference type="HOGENOM" id="CLU_1056658_0_0_9"/>